<dbReference type="EMBL" id="REFR01000012">
    <property type="protein sequence ID" value="RMB04881.1"/>
    <property type="molecule type" value="Genomic_DNA"/>
</dbReference>
<gene>
    <name evidence="1" type="ORF">BXY39_2452</name>
</gene>
<proteinExistence type="predicted"/>
<dbReference type="InParanoid" id="A0A3M0C4V1"/>
<dbReference type="RefSeq" id="WP_121939138.1">
    <property type="nucleotide sequence ID" value="NZ_REFR01000012.1"/>
</dbReference>
<accession>A0A3M0C4V1</accession>
<dbReference type="AlphaFoldDB" id="A0A3M0C4V1"/>
<comment type="caution">
    <text evidence="1">The sequence shown here is derived from an EMBL/GenBank/DDBJ whole genome shotgun (WGS) entry which is preliminary data.</text>
</comment>
<evidence type="ECO:0000313" key="1">
    <source>
        <dbReference type="EMBL" id="RMB04881.1"/>
    </source>
</evidence>
<sequence length="145" mass="16723">MATQGMQHIVNYRWAVLNVFTDGGRWAFPDTEIDYLRIYEDPLEALTAFFDLQDARGRDDIAAIALVRDEISMADNSLLKRGWCLAFRSGWGRRDLSMFERLTLTPFSNTPEDSGVRKRIPETVRRAFFDAWQNIAEHHGVAQKV</sequence>
<evidence type="ECO:0000313" key="2">
    <source>
        <dbReference type="Proteomes" id="UP000271227"/>
    </source>
</evidence>
<organism evidence="1 2">
    <name type="scientific">Eilatimonas milleporae</name>
    <dbReference type="NCBI Taxonomy" id="911205"/>
    <lineage>
        <taxon>Bacteria</taxon>
        <taxon>Pseudomonadati</taxon>
        <taxon>Pseudomonadota</taxon>
        <taxon>Alphaproteobacteria</taxon>
        <taxon>Kordiimonadales</taxon>
        <taxon>Kordiimonadaceae</taxon>
        <taxon>Eilatimonas</taxon>
    </lineage>
</organism>
<dbReference type="OrthoDB" id="13610at2"/>
<protein>
    <submittedName>
        <fullName evidence="1">Uncharacterized protein</fullName>
    </submittedName>
</protein>
<reference evidence="1 2" key="1">
    <citation type="submission" date="2018-10" db="EMBL/GenBank/DDBJ databases">
        <title>Genomic Encyclopedia of Archaeal and Bacterial Type Strains, Phase II (KMG-II): from individual species to whole genera.</title>
        <authorList>
            <person name="Goeker M."/>
        </authorList>
    </citation>
    <scope>NUCLEOTIDE SEQUENCE [LARGE SCALE GENOMIC DNA]</scope>
    <source>
        <strain evidence="1 2">DSM 25217</strain>
    </source>
</reference>
<keyword evidence="2" id="KW-1185">Reference proteome</keyword>
<dbReference type="Proteomes" id="UP000271227">
    <property type="component" value="Unassembled WGS sequence"/>
</dbReference>
<name>A0A3M0C4V1_9PROT</name>